<dbReference type="PANTHER" id="PTHR43788">
    <property type="entry name" value="DNA2/NAM7 HELICASE FAMILY MEMBER"/>
    <property type="match status" value="1"/>
</dbReference>
<dbReference type="InterPro" id="IPR041451">
    <property type="entry name" value="RecD2_SH13"/>
</dbReference>
<evidence type="ECO:0000313" key="4">
    <source>
        <dbReference type="EMBL" id="CAE0148550.1"/>
    </source>
</evidence>
<sequence length="446" mass="48021">MQAATSDLLVINGGPGSGKTFVLAAIYEFMRTLNRSVALCAPTGRAARRMAESARSKASTIHRLLGFKPAGGDDEGGEEGALEGGFEFTADNPLPHDVLIVDEASMLDASLAHALLSAIKPGSALILVGDVDQLPPVGAGQPFADVVALSGKRQDLQLPVSNLAENFRQSAGSTIPALASAVNSGNFELVQGGMNTVEASALGQQPQRASSDVLWVKAAAEHEGGAPLTTREVVRFYLRKSLGFSPQDIMVLSPMKIRQAGTVALNDELRGELNDEGGNGIGYRRFQHTYCVGDRVIQLSNDPERNVFNGDIGYVTNIDDSAKEVTVRFEDSGCDEVERVHVYSDGGKRAGEDEAKPAKLEDLQPAWAMTIHKSQGSEFPCVLLVLLGDHRNMHVRKLLYTAITRAKEKLVIVYDTEHTIKESLKKSRGNEERISKLGELMEAKVD</sequence>
<keyword evidence="2" id="KW-0067">ATP-binding</keyword>
<dbReference type="PANTHER" id="PTHR43788:SF6">
    <property type="entry name" value="DNA HELICASE B"/>
    <property type="match status" value="1"/>
</dbReference>
<evidence type="ECO:0000259" key="3">
    <source>
        <dbReference type="SMART" id="SM00382"/>
    </source>
</evidence>
<feature type="domain" description="AAA+ ATPase" evidence="3">
    <location>
        <begin position="5"/>
        <end position="242"/>
    </location>
</feature>
<evidence type="ECO:0000256" key="2">
    <source>
        <dbReference type="ARBA" id="ARBA00022840"/>
    </source>
</evidence>
<dbReference type="CDD" id="cd17933">
    <property type="entry name" value="DEXSc_RecD-like"/>
    <property type="match status" value="1"/>
</dbReference>
<name>A0A7S3FH46_9VIRI</name>
<proteinExistence type="predicted"/>
<dbReference type="InterPro" id="IPR003593">
    <property type="entry name" value="AAA+_ATPase"/>
</dbReference>
<dbReference type="Pfam" id="PF13538">
    <property type="entry name" value="UvrD_C_2"/>
    <property type="match status" value="1"/>
</dbReference>
<dbReference type="InterPro" id="IPR050534">
    <property type="entry name" value="Coronavir_polyprotein_1ab"/>
</dbReference>
<dbReference type="SMART" id="SM00382">
    <property type="entry name" value="AAA"/>
    <property type="match status" value="1"/>
</dbReference>
<dbReference type="Pfam" id="PF18335">
    <property type="entry name" value="SH3_13"/>
    <property type="match status" value="1"/>
</dbReference>
<dbReference type="CDD" id="cd18809">
    <property type="entry name" value="SF1_C_RecD"/>
    <property type="match status" value="1"/>
</dbReference>
<organism evidence="4">
    <name type="scientific">Prasinoderma singulare</name>
    <dbReference type="NCBI Taxonomy" id="676789"/>
    <lineage>
        <taxon>Eukaryota</taxon>
        <taxon>Viridiplantae</taxon>
        <taxon>Prasinodermophyta</taxon>
        <taxon>Prasinodermophyceae</taxon>
        <taxon>Prasinodermales</taxon>
        <taxon>Prasinodermaceae</taxon>
        <taxon>Prasinoderma</taxon>
    </lineage>
</organism>
<gene>
    <name evidence="4" type="ORF">PSIN1315_LOCUS11877</name>
</gene>
<accession>A0A7S3FH46</accession>
<dbReference type="AlphaFoldDB" id="A0A7S3FH46"/>
<evidence type="ECO:0000256" key="1">
    <source>
        <dbReference type="ARBA" id="ARBA00022741"/>
    </source>
</evidence>
<keyword evidence="1" id="KW-0547">Nucleotide-binding</keyword>
<dbReference type="GO" id="GO:0005524">
    <property type="term" value="F:ATP binding"/>
    <property type="evidence" value="ECO:0007669"/>
    <property type="project" value="UniProtKB-KW"/>
</dbReference>
<dbReference type="Pfam" id="PF13245">
    <property type="entry name" value="AAA_19"/>
    <property type="match status" value="1"/>
</dbReference>
<dbReference type="Gene3D" id="2.30.30.940">
    <property type="match status" value="1"/>
</dbReference>
<dbReference type="Gene3D" id="3.40.50.300">
    <property type="entry name" value="P-loop containing nucleotide triphosphate hydrolases"/>
    <property type="match status" value="2"/>
</dbReference>
<dbReference type="EMBL" id="HBHY01018513">
    <property type="protein sequence ID" value="CAE0148550.1"/>
    <property type="molecule type" value="Transcribed_RNA"/>
</dbReference>
<dbReference type="SUPFAM" id="SSF52540">
    <property type="entry name" value="P-loop containing nucleoside triphosphate hydrolases"/>
    <property type="match status" value="2"/>
</dbReference>
<dbReference type="GO" id="GO:0003678">
    <property type="term" value="F:DNA helicase activity"/>
    <property type="evidence" value="ECO:0007669"/>
    <property type="project" value="UniProtKB-ARBA"/>
</dbReference>
<protein>
    <recommendedName>
        <fullName evidence="3">AAA+ ATPase domain-containing protein</fullName>
    </recommendedName>
</protein>
<dbReference type="InterPro" id="IPR027417">
    <property type="entry name" value="P-loop_NTPase"/>
</dbReference>
<reference evidence="4" key="1">
    <citation type="submission" date="2021-01" db="EMBL/GenBank/DDBJ databases">
        <authorList>
            <person name="Corre E."/>
            <person name="Pelletier E."/>
            <person name="Niang G."/>
            <person name="Scheremetjew M."/>
            <person name="Finn R."/>
            <person name="Kale V."/>
            <person name="Holt S."/>
            <person name="Cochrane G."/>
            <person name="Meng A."/>
            <person name="Brown T."/>
            <person name="Cohen L."/>
        </authorList>
    </citation>
    <scope>NUCLEOTIDE SEQUENCE</scope>
    <source>
        <strain evidence="4">RCC927</strain>
    </source>
</reference>
<dbReference type="InterPro" id="IPR027785">
    <property type="entry name" value="UvrD-like_helicase_C"/>
</dbReference>